<keyword evidence="2" id="KW-1185">Reference proteome</keyword>
<gene>
    <name evidence="1" type="ORF">RHMOL_Rhmol09G0108800</name>
</gene>
<sequence length="72" mass="8143">MFSLKTITGGSSHTMTYRTLGSDIHYPTLTITVSWDPFSFPREISHDVSYINVSLTITVSWDPFPSSKENFP</sequence>
<evidence type="ECO:0000313" key="2">
    <source>
        <dbReference type="Proteomes" id="UP001062846"/>
    </source>
</evidence>
<evidence type="ECO:0000313" key="1">
    <source>
        <dbReference type="EMBL" id="KAI8538502.1"/>
    </source>
</evidence>
<organism evidence="1 2">
    <name type="scientific">Rhododendron molle</name>
    <name type="common">Chinese azalea</name>
    <name type="synonym">Azalea mollis</name>
    <dbReference type="NCBI Taxonomy" id="49168"/>
    <lineage>
        <taxon>Eukaryota</taxon>
        <taxon>Viridiplantae</taxon>
        <taxon>Streptophyta</taxon>
        <taxon>Embryophyta</taxon>
        <taxon>Tracheophyta</taxon>
        <taxon>Spermatophyta</taxon>
        <taxon>Magnoliopsida</taxon>
        <taxon>eudicotyledons</taxon>
        <taxon>Gunneridae</taxon>
        <taxon>Pentapetalae</taxon>
        <taxon>asterids</taxon>
        <taxon>Ericales</taxon>
        <taxon>Ericaceae</taxon>
        <taxon>Ericoideae</taxon>
        <taxon>Rhodoreae</taxon>
        <taxon>Rhododendron</taxon>
    </lineage>
</organism>
<proteinExistence type="predicted"/>
<comment type="caution">
    <text evidence="1">The sequence shown here is derived from an EMBL/GenBank/DDBJ whole genome shotgun (WGS) entry which is preliminary data.</text>
</comment>
<protein>
    <submittedName>
        <fullName evidence="1">Uncharacterized protein</fullName>
    </submittedName>
</protein>
<dbReference type="Proteomes" id="UP001062846">
    <property type="component" value="Chromosome 9"/>
</dbReference>
<accession>A0ACC0MD74</accession>
<dbReference type="EMBL" id="CM046396">
    <property type="protein sequence ID" value="KAI8538502.1"/>
    <property type="molecule type" value="Genomic_DNA"/>
</dbReference>
<name>A0ACC0MD74_RHOML</name>
<reference evidence="1" key="1">
    <citation type="submission" date="2022-02" db="EMBL/GenBank/DDBJ databases">
        <title>Plant Genome Project.</title>
        <authorList>
            <person name="Zhang R.-G."/>
        </authorList>
    </citation>
    <scope>NUCLEOTIDE SEQUENCE</scope>
    <source>
        <strain evidence="1">AT1</strain>
    </source>
</reference>